<dbReference type="AlphaFoldDB" id="A0AAE1VD93"/>
<protein>
    <submittedName>
        <fullName evidence="2">Uncharacterized protein</fullName>
    </submittedName>
</protein>
<dbReference type="Proteomes" id="UP001291623">
    <property type="component" value="Unassembled WGS sequence"/>
</dbReference>
<gene>
    <name evidence="2" type="ORF">RND71_021775</name>
</gene>
<evidence type="ECO:0000256" key="1">
    <source>
        <dbReference type="SAM" id="SignalP"/>
    </source>
</evidence>
<comment type="caution">
    <text evidence="2">The sequence shown here is derived from an EMBL/GenBank/DDBJ whole genome shotgun (WGS) entry which is preliminary data.</text>
</comment>
<feature type="signal peptide" evidence="1">
    <location>
        <begin position="1"/>
        <end position="26"/>
    </location>
</feature>
<organism evidence="2 3">
    <name type="scientific">Anisodus tanguticus</name>
    <dbReference type="NCBI Taxonomy" id="243964"/>
    <lineage>
        <taxon>Eukaryota</taxon>
        <taxon>Viridiplantae</taxon>
        <taxon>Streptophyta</taxon>
        <taxon>Embryophyta</taxon>
        <taxon>Tracheophyta</taxon>
        <taxon>Spermatophyta</taxon>
        <taxon>Magnoliopsida</taxon>
        <taxon>eudicotyledons</taxon>
        <taxon>Gunneridae</taxon>
        <taxon>Pentapetalae</taxon>
        <taxon>asterids</taxon>
        <taxon>lamiids</taxon>
        <taxon>Solanales</taxon>
        <taxon>Solanaceae</taxon>
        <taxon>Solanoideae</taxon>
        <taxon>Hyoscyameae</taxon>
        <taxon>Anisodus</taxon>
    </lineage>
</organism>
<evidence type="ECO:0000313" key="3">
    <source>
        <dbReference type="Proteomes" id="UP001291623"/>
    </source>
</evidence>
<feature type="chain" id="PRO_5042119229" evidence="1">
    <location>
        <begin position="27"/>
        <end position="214"/>
    </location>
</feature>
<name>A0AAE1VD93_9SOLA</name>
<sequence length="214" mass="24266">MAKVARLAVICIDTMVMVMLADHADAYVTCGTLATDLSPCLDYVRMGELSFPIGIRLPYKTRRRRTSLLYKEVIMMNTKFPSLRLTTSLVLPRHPGDDGTGPLEPHHQSAMRNNLGGALRWAKPKVRPCLALWLTQRDHNFRTLHRPPPPHPIQPPDPVNQNSTAQLPKAYIEEFILSTKNAGRTKPSPHDFDTMRIHLIESFNIKLNRTMTLL</sequence>
<proteinExistence type="predicted"/>
<evidence type="ECO:0000313" key="2">
    <source>
        <dbReference type="EMBL" id="KAK4359546.1"/>
    </source>
</evidence>
<reference evidence="2" key="1">
    <citation type="submission" date="2023-12" db="EMBL/GenBank/DDBJ databases">
        <title>Genome assembly of Anisodus tanguticus.</title>
        <authorList>
            <person name="Wang Y.-J."/>
        </authorList>
    </citation>
    <scope>NUCLEOTIDE SEQUENCE</scope>
    <source>
        <strain evidence="2">KB-2021</strain>
        <tissue evidence="2">Leaf</tissue>
    </source>
</reference>
<accession>A0AAE1VD93</accession>
<keyword evidence="1" id="KW-0732">Signal</keyword>
<keyword evidence="3" id="KW-1185">Reference proteome</keyword>
<dbReference type="EMBL" id="JAVYJV010000011">
    <property type="protein sequence ID" value="KAK4359546.1"/>
    <property type="molecule type" value="Genomic_DNA"/>
</dbReference>